<dbReference type="Gene3D" id="1.10.10.10">
    <property type="entry name" value="Winged helix-like DNA-binding domain superfamily/Winged helix DNA-binding domain"/>
    <property type="match status" value="1"/>
</dbReference>
<comment type="caution">
    <text evidence="1">The sequence shown here is derived from an EMBL/GenBank/DDBJ whole genome shotgun (WGS) entry which is preliminary data.</text>
</comment>
<proteinExistence type="predicted"/>
<sequence>MTASFTPAELRNAVALLSSPGLIRLITEIDDNGPILPRRLASTLPDLSAHHLRRTAHVARVHGLVRVAPGGGLALTEAGSELADFYDATARWARRHAYPTAVCSFTTRLQHSLSLLATALLADRTDGSHRPAGEGTPTIEAGTDLDRPHALLAQWLDANPQVTVCLEAELVA</sequence>
<name>A0ABV3J8A4_9ACTN</name>
<keyword evidence="2" id="KW-1185">Reference proteome</keyword>
<evidence type="ECO:0000313" key="1">
    <source>
        <dbReference type="EMBL" id="MEV5244391.1"/>
    </source>
</evidence>
<gene>
    <name evidence="1" type="ORF">AB0K95_03775</name>
</gene>
<organism evidence="1 2">
    <name type="scientific">Streptomyces werraensis</name>
    <dbReference type="NCBI Taxonomy" id="68284"/>
    <lineage>
        <taxon>Bacteria</taxon>
        <taxon>Bacillati</taxon>
        <taxon>Actinomycetota</taxon>
        <taxon>Actinomycetes</taxon>
        <taxon>Kitasatosporales</taxon>
        <taxon>Streptomycetaceae</taxon>
        <taxon>Streptomyces</taxon>
    </lineage>
</organism>
<accession>A0ABV3J8A4</accession>
<dbReference type="SUPFAM" id="SSF46785">
    <property type="entry name" value="Winged helix' DNA-binding domain"/>
    <property type="match status" value="1"/>
</dbReference>
<reference evidence="1 2" key="1">
    <citation type="submission" date="2024-06" db="EMBL/GenBank/DDBJ databases">
        <title>The Natural Products Discovery Center: Release of the First 8490 Sequenced Strains for Exploring Actinobacteria Biosynthetic Diversity.</title>
        <authorList>
            <person name="Kalkreuter E."/>
            <person name="Kautsar S.A."/>
            <person name="Yang D."/>
            <person name="Bader C.D."/>
            <person name="Teijaro C.N."/>
            <person name="Fluegel L."/>
            <person name="Davis C.M."/>
            <person name="Simpson J.R."/>
            <person name="Lauterbach L."/>
            <person name="Steele A.D."/>
            <person name="Gui C."/>
            <person name="Meng S."/>
            <person name="Li G."/>
            <person name="Viehrig K."/>
            <person name="Ye F."/>
            <person name="Su P."/>
            <person name="Kiefer A.F."/>
            <person name="Nichols A."/>
            <person name="Cepeda A.J."/>
            <person name="Yan W."/>
            <person name="Fan B."/>
            <person name="Jiang Y."/>
            <person name="Adhikari A."/>
            <person name="Zheng C.-J."/>
            <person name="Schuster L."/>
            <person name="Cowan T.M."/>
            <person name="Smanski M.J."/>
            <person name="Chevrette M.G."/>
            <person name="De Carvalho L.P.S."/>
            <person name="Shen B."/>
        </authorList>
    </citation>
    <scope>NUCLEOTIDE SEQUENCE [LARGE SCALE GENOMIC DNA]</scope>
    <source>
        <strain evidence="1 2">NPDC052768</strain>
    </source>
</reference>
<dbReference type="EMBL" id="JBFATE010000001">
    <property type="protein sequence ID" value="MEV5244391.1"/>
    <property type="molecule type" value="Genomic_DNA"/>
</dbReference>
<protein>
    <submittedName>
        <fullName evidence="1">Regulator</fullName>
    </submittedName>
</protein>
<dbReference type="Proteomes" id="UP001552527">
    <property type="component" value="Unassembled WGS sequence"/>
</dbReference>
<dbReference type="RefSeq" id="WP_364018363.1">
    <property type="nucleotide sequence ID" value="NZ_JBFATD010000001.1"/>
</dbReference>
<dbReference type="InterPro" id="IPR036390">
    <property type="entry name" value="WH_DNA-bd_sf"/>
</dbReference>
<evidence type="ECO:0000313" key="2">
    <source>
        <dbReference type="Proteomes" id="UP001552527"/>
    </source>
</evidence>
<dbReference type="InterPro" id="IPR036388">
    <property type="entry name" value="WH-like_DNA-bd_sf"/>
</dbReference>